<comment type="caution">
    <text evidence="2">The sequence shown here is derived from an EMBL/GenBank/DDBJ whole genome shotgun (WGS) entry which is preliminary data.</text>
</comment>
<organism evidence="2 3">
    <name type="scientific">Stappia taiwanensis</name>
    <dbReference type="NCBI Taxonomy" id="992267"/>
    <lineage>
        <taxon>Bacteria</taxon>
        <taxon>Pseudomonadati</taxon>
        <taxon>Pseudomonadota</taxon>
        <taxon>Alphaproteobacteria</taxon>
        <taxon>Hyphomicrobiales</taxon>
        <taxon>Stappiaceae</taxon>
        <taxon>Stappia</taxon>
    </lineage>
</organism>
<dbReference type="Proteomes" id="UP000559404">
    <property type="component" value="Unassembled WGS sequence"/>
</dbReference>
<evidence type="ECO:0000259" key="1">
    <source>
        <dbReference type="Pfam" id="PF01869"/>
    </source>
</evidence>
<feature type="domain" description="ATPase BadF/BadG/BcrA/BcrD type" evidence="1">
    <location>
        <begin position="8"/>
        <end position="252"/>
    </location>
</feature>
<protein>
    <submittedName>
        <fullName evidence="2">N-acetylglucosamine kinase</fullName>
    </submittedName>
</protein>
<dbReference type="PANTHER" id="PTHR43190">
    <property type="entry name" value="N-ACETYL-D-GLUCOSAMINE KINASE"/>
    <property type="match status" value="1"/>
</dbReference>
<gene>
    <name evidence="2" type="ORF">H1W37_09315</name>
</gene>
<dbReference type="AlphaFoldDB" id="A0A838XT66"/>
<keyword evidence="2" id="KW-0418">Kinase</keyword>
<sequence>MQDLMVAIDGGGSTCRAAIADRSGRILGRATTGPANIVSAPQEARANIVAATQAVLAEAGLADCSLSQLPALLGLAGVNTSTPDTLAEPPLPFARTVFVDDVEIAFEGAIGEGDGLIAIFGTGSVFMSRRGGKVTKAGGWGFVSGDQASGARLGQALIEQTLLAHDGLRAQSGLSRALLGEYGDDPGRLVAFATAAAPVDFARLAPRLFKAADEGDGLALAILTEACGFIDRALDHFGWGDCPRLCLMGGLAPLYRPRLAARHRDRLSEPRADALTGAVAMARRHFHPAAAPPRP</sequence>
<dbReference type="CDD" id="cd24082">
    <property type="entry name" value="ASKHA_NBD_GspK-like"/>
    <property type="match status" value="1"/>
</dbReference>
<reference evidence="2 3" key="1">
    <citation type="submission" date="2020-07" db="EMBL/GenBank/DDBJ databases">
        <authorList>
            <person name="Li M."/>
        </authorList>
    </citation>
    <scope>NUCLEOTIDE SEQUENCE [LARGE SCALE GENOMIC DNA]</scope>
    <source>
        <strain evidence="2 3">DSM 23284</strain>
    </source>
</reference>
<dbReference type="RefSeq" id="WP_181760046.1">
    <property type="nucleotide sequence ID" value="NZ_JACEON010000007.1"/>
</dbReference>
<dbReference type="InterPro" id="IPR002731">
    <property type="entry name" value="ATPase_BadF"/>
</dbReference>
<dbReference type="SUPFAM" id="SSF53067">
    <property type="entry name" value="Actin-like ATPase domain"/>
    <property type="match status" value="2"/>
</dbReference>
<accession>A0A838XT66</accession>
<dbReference type="InterPro" id="IPR052519">
    <property type="entry name" value="Euk-type_GlcNAc_Kinase"/>
</dbReference>
<dbReference type="Gene3D" id="3.30.420.40">
    <property type="match status" value="2"/>
</dbReference>
<dbReference type="PANTHER" id="PTHR43190:SF3">
    <property type="entry name" value="N-ACETYL-D-GLUCOSAMINE KINASE"/>
    <property type="match status" value="1"/>
</dbReference>
<dbReference type="InterPro" id="IPR043129">
    <property type="entry name" value="ATPase_NBD"/>
</dbReference>
<evidence type="ECO:0000313" key="2">
    <source>
        <dbReference type="EMBL" id="MBA4611848.1"/>
    </source>
</evidence>
<dbReference type="GO" id="GO:0016301">
    <property type="term" value="F:kinase activity"/>
    <property type="evidence" value="ECO:0007669"/>
    <property type="project" value="UniProtKB-KW"/>
</dbReference>
<evidence type="ECO:0000313" key="3">
    <source>
        <dbReference type="Proteomes" id="UP000559404"/>
    </source>
</evidence>
<reference evidence="2 3" key="2">
    <citation type="submission" date="2020-08" db="EMBL/GenBank/DDBJ databases">
        <title>Stappia taiwanensis sp. nov., isolated from a coastal thermal spring.</title>
        <authorList>
            <person name="Kampfer P."/>
        </authorList>
    </citation>
    <scope>NUCLEOTIDE SEQUENCE [LARGE SCALE GENOMIC DNA]</scope>
    <source>
        <strain evidence="2 3">DSM 23284</strain>
    </source>
</reference>
<dbReference type="Pfam" id="PF01869">
    <property type="entry name" value="BcrAD_BadFG"/>
    <property type="match status" value="1"/>
</dbReference>
<keyword evidence="3" id="KW-1185">Reference proteome</keyword>
<proteinExistence type="predicted"/>
<dbReference type="EMBL" id="JACEON010000007">
    <property type="protein sequence ID" value="MBA4611848.1"/>
    <property type="molecule type" value="Genomic_DNA"/>
</dbReference>
<name>A0A838XT66_9HYPH</name>
<keyword evidence="2" id="KW-0808">Transferase</keyword>